<keyword evidence="6" id="KW-1185">Reference proteome</keyword>
<evidence type="ECO:0000256" key="2">
    <source>
        <dbReference type="ARBA" id="ARBA00022857"/>
    </source>
</evidence>
<comment type="caution">
    <text evidence="5">The sequence shown here is derived from an EMBL/GenBank/DDBJ whole genome shotgun (WGS) entry which is preliminary data.</text>
</comment>
<organism evidence="5 6">
    <name type="scientific">Talaromyces proteolyticus</name>
    <dbReference type="NCBI Taxonomy" id="1131652"/>
    <lineage>
        <taxon>Eukaryota</taxon>
        <taxon>Fungi</taxon>
        <taxon>Dikarya</taxon>
        <taxon>Ascomycota</taxon>
        <taxon>Pezizomycotina</taxon>
        <taxon>Eurotiomycetes</taxon>
        <taxon>Eurotiomycetidae</taxon>
        <taxon>Eurotiales</taxon>
        <taxon>Trichocomaceae</taxon>
        <taxon>Talaromyces</taxon>
        <taxon>Talaromyces sect. Bacilispori</taxon>
    </lineage>
</organism>
<dbReference type="GeneID" id="70252584"/>
<gene>
    <name evidence="5" type="ORF">BGW36DRAFT_465486</name>
</gene>
<dbReference type="SUPFAM" id="SSF51735">
    <property type="entry name" value="NAD(P)-binding Rossmann-fold domains"/>
    <property type="match status" value="1"/>
</dbReference>
<keyword evidence="2" id="KW-0521">NADP</keyword>
<keyword evidence="3" id="KW-0560">Oxidoreductase</keyword>
<dbReference type="RefSeq" id="XP_046066775.1">
    <property type="nucleotide sequence ID" value="XM_046222297.1"/>
</dbReference>
<evidence type="ECO:0000256" key="3">
    <source>
        <dbReference type="ARBA" id="ARBA00023002"/>
    </source>
</evidence>
<evidence type="ECO:0000313" key="5">
    <source>
        <dbReference type="EMBL" id="KAH8690579.1"/>
    </source>
</evidence>
<dbReference type="GO" id="GO:0016491">
    <property type="term" value="F:oxidoreductase activity"/>
    <property type="evidence" value="ECO:0007669"/>
    <property type="project" value="UniProtKB-KW"/>
</dbReference>
<evidence type="ECO:0000256" key="1">
    <source>
        <dbReference type="ARBA" id="ARBA00006484"/>
    </source>
</evidence>
<dbReference type="Gene3D" id="3.40.50.720">
    <property type="entry name" value="NAD(P)-binding Rossmann-like Domain"/>
    <property type="match status" value="1"/>
</dbReference>
<evidence type="ECO:0000256" key="4">
    <source>
        <dbReference type="RuleBase" id="RU000363"/>
    </source>
</evidence>
<proteinExistence type="inferred from homology"/>
<dbReference type="AlphaFoldDB" id="A0AAD4PUV1"/>
<dbReference type="InterPro" id="IPR020904">
    <property type="entry name" value="Sc_DH/Rdtase_CS"/>
</dbReference>
<dbReference type="PRINTS" id="PR00080">
    <property type="entry name" value="SDRFAMILY"/>
</dbReference>
<reference evidence="5" key="1">
    <citation type="submission" date="2021-12" db="EMBL/GenBank/DDBJ databases">
        <title>Convergent genome expansion in fungi linked to evolution of root-endophyte symbiosis.</title>
        <authorList>
            <consortium name="DOE Joint Genome Institute"/>
            <person name="Ke Y.-H."/>
            <person name="Bonito G."/>
            <person name="Liao H.-L."/>
            <person name="Looney B."/>
            <person name="Rojas-Flechas A."/>
            <person name="Nash J."/>
            <person name="Hameed K."/>
            <person name="Schadt C."/>
            <person name="Martin F."/>
            <person name="Crous P.W."/>
            <person name="Miettinen O."/>
            <person name="Magnuson J.K."/>
            <person name="Labbe J."/>
            <person name="Jacobson D."/>
            <person name="Doktycz M.J."/>
            <person name="Veneault-Fourrey C."/>
            <person name="Kuo A."/>
            <person name="Mondo S."/>
            <person name="Calhoun S."/>
            <person name="Riley R."/>
            <person name="Ohm R."/>
            <person name="LaButti K."/>
            <person name="Andreopoulos B."/>
            <person name="Pangilinan J."/>
            <person name="Nolan M."/>
            <person name="Tritt A."/>
            <person name="Clum A."/>
            <person name="Lipzen A."/>
            <person name="Daum C."/>
            <person name="Barry K."/>
            <person name="Grigoriev I.V."/>
            <person name="Vilgalys R."/>
        </authorList>
    </citation>
    <scope>NUCLEOTIDE SEQUENCE</scope>
    <source>
        <strain evidence="5">PMI_201</strain>
    </source>
</reference>
<dbReference type="InterPro" id="IPR036291">
    <property type="entry name" value="NAD(P)-bd_dom_sf"/>
</dbReference>
<comment type="similarity">
    <text evidence="1 4">Belongs to the short-chain dehydrogenases/reductases (SDR) family.</text>
</comment>
<dbReference type="PANTHER" id="PTHR43976:SF16">
    <property type="entry name" value="SHORT-CHAIN DEHYDROGENASE_REDUCTASE FAMILY PROTEIN"/>
    <property type="match status" value="1"/>
</dbReference>
<accession>A0AAD4PUV1</accession>
<dbReference type="EMBL" id="JAJTJA010000013">
    <property type="protein sequence ID" value="KAH8690579.1"/>
    <property type="molecule type" value="Genomic_DNA"/>
</dbReference>
<dbReference type="PROSITE" id="PS00061">
    <property type="entry name" value="ADH_SHORT"/>
    <property type="match status" value="1"/>
</dbReference>
<dbReference type="CDD" id="cd05374">
    <property type="entry name" value="17beta-HSD-like_SDR_c"/>
    <property type="match status" value="1"/>
</dbReference>
<dbReference type="InterPro" id="IPR051911">
    <property type="entry name" value="SDR_oxidoreductase"/>
</dbReference>
<dbReference type="InterPro" id="IPR002347">
    <property type="entry name" value="SDR_fam"/>
</dbReference>
<sequence length="281" mass="30337">MQWLITGCSSGLGLYLARRILSAGHKCIATSRNPGTTPDYVAEIERLGGIWLPLDVSSNNLEKAIQAITENYGFIDVLVNNAGFGDGGPLETYSLEAGRAMMETNFFGPLRLMKALIPSMRERKQGVIVNVSSAAFWAPHAGVGVYSASKFALEGLSESLSTELAPFGIRVIIAEPGEMRTKFVQADKVSHLTIPEAYKGTPAEAVLNFITQRDGRQDIDPARVAEAIVQHVAHPPNSDLTLRLPLGTESLTFLTARAENLSKLVDASASFAKSCDFPKDE</sequence>
<dbReference type="PANTHER" id="PTHR43976">
    <property type="entry name" value="SHORT CHAIN DEHYDROGENASE"/>
    <property type="match status" value="1"/>
</dbReference>
<name>A0AAD4PUV1_9EURO</name>
<dbReference type="Pfam" id="PF00106">
    <property type="entry name" value="adh_short"/>
    <property type="match status" value="1"/>
</dbReference>
<evidence type="ECO:0000313" key="6">
    <source>
        <dbReference type="Proteomes" id="UP001201262"/>
    </source>
</evidence>
<protein>
    <submittedName>
        <fullName evidence="5">Short chain oxidoreductase/dehydrogenase</fullName>
    </submittedName>
</protein>
<dbReference type="PRINTS" id="PR00081">
    <property type="entry name" value="GDHRDH"/>
</dbReference>
<dbReference type="Proteomes" id="UP001201262">
    <property type="component" value="Unassembled WGS sequence"/>
</dbReference>